<protein>
    <submittedName>
        <fullName evidence="4">Dihydroflavonol-4-reductase</fullName>
        <ecNumber evidence="4">1.1.1.219</ecNumber>
    </submittedName>
</protein>
<evidence type="ECO:0000256" key="1">
    <source>
        <dbReference type="ARBA" id="ARBA00023002"/>
    </source>
</evidence>
<evidence type="ECO:0000313" key="4">
    <source>
        <dbReference type="EMBL" id="MBB3929458.1"/>
    </source>
</evidence>
<dbReference type="EMBL" id="JACIDS010000001">
    <property type="protein sequence ID" value="MBB3929458.1"/>
    <property type="molecule type" value="Genomic_DNA"/>
</dbReference>
<dbReference type="Pfam" id="PF01370">
    <property type="entry name" value="Epimerase"/>
    <property type="match status" value="1"/>
</dbReference>
<dbReference type="InterPro" id="IPR036291">
    <property type="entry name" value="NAD(P)-bd_dom_sf"/>
</dbReference>
<evidence type="ECO:0000256" key="2">
    <source>
        <dbReference type="ARBA" id="ARBA00023445"/>
    </source>
</evidence>
<dbReference type="SUPFAM" id="SSF51735">
    <property type="entry name" value="NAD(P)-binding Rossmann-fold domains"/>
    <property type="match status" value="1"/>
</dbReference>
<comment type="caution">
    <text evidence="4">The sequence shown here is derived from an EMBL/GenBank/DDBJ whole genome shotgun (WGS) entry which is preliminary data.</text>
</comment>
<dbReference type="GO" id="GO:0045552">
    <property type="term" value="F:dihydroflavanol 4-reductase activity"/>
    <property type="evidence" value="ECO:0007669"/>
    <property type="project" value="UniProtKB-EC"/>
</dbReference>
<name>A0A840AJ71_9HYPH</name>
<dbReference type="PANTHER" id="PTHR10366:SF564">
    <property type="entry name" value="STEROL-4-ALPHA-CARBOXYLATE 3-DEHYDROGENASE, DECARBOXYLATING"/>
    <property type="match status" value="1"/>
</dbReference>
<sequence>MIRSSAAAHAGRIVVTGASGHLGGWIVAILRERGFAVRGTAGPGEDLAVVRERLAAGGVDVGHLDLCSLDLLSDDDLGPLMAGADALIHVAAPIPLHLPEASPSMLKAAREGTRRILDAAAKAGTRRVVATSSIMAAVYGPHSDRGNVLTEQDWSAPAEEPMTAYAVAKTEAEREAWRVADALALDFTSINPGVLLGPGLTGTVSASLNVFQEALAGRATIAPRVLLPVADVRDVARLHVDALSADASIGERIFCVSEQIWLIDLIEMIRAAEPGLSALPVPRLLKDELARKIADSFSMLRYLRYDIGEGRPIARDKATSLLGAAWRPLDATVSETIGYLRSVNAALRPAEVVG</sequence>
<dbReference type="Gene3D" id="3.40.50.720">
    <property type="entry name" value="NAD(P)-binding Rossmann-like Domain"/>
    <property type="match status" value="1"/>
</dbReference>
<organism evidence="4 5">
    <name type="scientific">Kaistia hirudinis</name>
    <dbReference type="NCBI Taxonomy" id="1293440"/>
    <lineage>
        <taxon>Bacteria</taxon>
        <taxon>Pseudomonadati</taxon>
        <taxon>Pseudomonadota</taxon>
        <taxon>Alphaproteobacteria</taxon>
        <taxon>Hyphomicrobiales</taxon>
        <taxon>Kaistiaceae</taxon>
        <taxon>Kaistia</taxon>
    </lineage>
</organism>
<evidence type="ECO:0000259" key="3">
    <source>
        <dbReference type="Pfam" id="PF01370"/>
    </source>
</evidence>
<dbReference type="InterPro" id="IPR001509">
    <property type="entry name" value="Epimerase_deHydtase"/>
</dbReference>
<dbReference type="AlphaFoldDB" id="A0A840AJ71"/>
<dbReference type="Proteomes" id="UP000553963">
    <property type="component" value="Unassembled WGS sequence"/>
</dbReference>
<keyword evidence="1 4" id="KW-0560">Oxidoreductase</keyword>
<dbReference type="EC" id="1.1.1.219" evidence="4"/>
<dbReference type="PANTHER" id="PTHR10366">
    <property type="entry name" value="NAD DEPENDENT EPIMERASE/DEHYDRATASE"/>
    <property type="match status" value="1"/>
</dbReference>
<evidence type="ECO:0000313" key="5">
    <source>
        <dbReference type="Proteomes" id="UP000553963"/>
    </source>
</evidence>
<comment type="similarity">
    <text evidence="2">Belongs to the NAD(P)-dependent epimerase/dehydratase family. Dihydroflavonol-4-reductase subfamily.</text>
</comment>
<accession>A0A840AJ71</accession>
<gene>
    <name evidence="4" type="ORF">GGR25_000477</name>
</gene>
<dbReference type="InterPro" id="IPR050425">
    <property type="entry name" value="NAD(P)_dehydrat-like"/>
</dbReference>
<keyword evidence="5" id="KW-1185">Reference proteome</keyword>
<proteinExistence type="inferred from homology"/>
<reference evidence="4 5" key="1">
    <citation type="submission" date="2020-08" db="EMBL/GenBank/DDBJ databases">
        <title>Genomic Encyclopedia of Type Strains, Phase IV (KMG-IV): sequencing the most valuable type-strain genomes for metagenomic binning, comparative biology and taxonomic classification.</title>
        <authorList>
            <person name="Goeker M."/>
        </authorList>
    </citation>
    <scope>NUCLEOTIDE SEQUENCE [LARGE SCALE GENOMIC DNA]</scope>
    <source>
        <strain evidence="4 5">DSM 25966</strain>
    </source>
</reference>
<feature type="domain" description="NAD-dependent epimerase/dehydratase" evidence="3">
    <location>
        <begin position="13"/>
        <end position="248"/>
    </location>
</feature>
<dbReference type="RefSeq" id="WP_183397117.1">
    <property type="nucleotide sequence ID" value="NZ_JACIDS010000001.1"/>
</dbReference>